<dbReference type="Gene3D" id="3.30.420.10">
    <property type="entry name" value="Ribonuclease H-like superfamily/Ribonuclease H"/>
    <property type="match status" value="1"/>
</dbReference>
<keyword evidence="3" id="KW-1185">Reference proteome</keyword>
<dbReference type="NCBIfam" id="NF033545">
    <property type="entry name" value="transpos_IS630"/>
    <property type="match status" value="1"/>
</dbReference>
<evidence type="ECO:0000313" key="2">
    <source>
        <dbReference type="EMBL" id="GGK44233.1"/>
    </source>
</evidence>
<protein>
    <recommendedName>
        <fullName evidence="1">Tc1-like transposase DDE domain-containing protein</fullName>
    </recommendedName>
</protein>
<comment type="caution">
    <text evidence="2">The sequence shown here is derived from an EMBL/GenBank/DDBJ whole genome shotgun (WGS) entry which is preliminary data.</text>
</comment>
<accession>A0ABQ2F2R7</accession>
<evidence type="ECO:0000259" key="1">
    <source>
        <dbReference type="Pfam" id="PF13358"/>
    </source>
</evidence>
<reference evidence="3" key="1">
    <citation type="journal article" date="2019" name="Int. J. Syst. Evol. Microbiol.">
        <title>The Global Catalogue of Microorganisms (GCM) 10K type strain sequencing project: providing services to taxonomists for standard genome sequencing and annotation.</title>
        <authorList>
            <consortium name="The Broad Institute Genomics Platform"/>
            <consortium name="The Broad Institute Genome Sequencing Center for Infectious Disease"/>
            <person name="Wu L."/>
            <person name="Ma J."/>
        </authorList>
    </citation>
    <scope>NUCLEOTIDE SEQUENCE [LARGE SCALE GENOMIC DNA]</scope>
    <source>
        <strain evidence="3">JCM 30331</strain>
    </source>
</reference>
<dbReference type="InterPro" id="IPR047655">
    <property type="entry name" value="Transpos_IS630-like"/>
</dbReference>
<name>A0ABQ2F2R7_9DEIO</name>
<evidence type="ECO:0000313" key="3">
    <source>
        <dbReference type="Proteomes" id="UP000647587"/>
    </source>
</evidence>
<dbReference type="InterPro" id="IPR038717">
    <property type="entry name" value="Tc1-like_DDE_dom"/>
</dbReference>
<proteinExistence type="predicted"/>
<dbReference type="EMBL" id="BMPP01000070">
    <property type="protein sequence ID" value="GGK44233.1"/>
    <property type="molecule type" value="Genomic_DNA"/>
</dbReference>
<feature type="domain" description="Tc1-like transposase DDE" evidence="1">
    <location>
        <begin position="3"/>
        <end position="120"/>
    </location>
</feature>
<gene>
    <name evidence="2" type="ORF">GCM10008955_42510</name>
</gene>
<dbReference type="InterPro" id="IPR036397">
    <property type="entry name" value="RNaseH_sf"/>
</dbReference>
<organism evidence="2 3">
    <name type="scientific">Deinococcus malanensis</name>
    <dbReference type="NCBI Taxonomy" id="1706855"/>
    <lineage>
        <taxon>Bacteria</taxon>
        <taxon>Thermotogati</taxon>
        <taxon>Deinococcota</taxon>
        <taxon>Deinococci</taxon>
        <taxon>Deinococcales</taxon>
        <taxon>Deinococcaceae</taxon>
        <taxon>Deinococcus</taxon>
    </lineage>
</organism>
<dbReference type="Proteomes" id="UP000647587">
    <property type="component" value="Unassembled WGS sequence"/>
</dbReference>
<dbReference type="Pfam" id="PF13358">
    <property type="entry name" value="DDE_3"/>
    <property type="match status" value="1"/>
</dbReference>
<sequence>MKGVRRHTWNTRGVTPLVTVPANWEKLSTIGAITSSGQFFQNTKKGSIRSGDVIRFLEHVLGQFVGELVVVLDNAGIHQAKAVQTFVACHERLSLVYFPPYAPKLSPIELVWAYVKRHVLVT</sequence>